<dbReference type="KEGG" id="schy:GVO57_01185"/>
<feature type="region of interest" description="Disordered" evidence="1">
    <location>
        <begin position="21"/>
        <end position="41"/>
    </location>
</feature>
<evidence type="ECO:0000313" key="2">
    <source>
        <dbReference type="EMBL" id="QHL89690.1"/>
    </source>
</evidence>
<dbReference type="EMBL" id="CP047895">
    <property type="protein sequence ID" value="QHL89690.1"/>
    <property type="molecule type" value="Genomic_DNA"/>
</dbReference>
<gene>
    <name evidence="2" type="ORF">GVO57_01185</name>
</gene>
<name>A0A7Z2NTR0_9SPHN</name>
<proteinExistence type="predicted"/>
<protein>
    <submittedName>
        <fullName evidence="2">Uncharacterized protein</fullName>
    </submittedName>
</protein>
<evidence type="ECO:0000256" key="1">
    <source>
        <dbReference type="SAM" id="MobiDB-lite"/>
    </source>
</evidence>
<dbReference type="RefSeq" id="WP_160591173.1">
    <property type="nucleotide sequence ID" value="NZ_CP047895.1"/>
</dbReference>
<reference evidence="2 3" key="1">
    <citation type="submission" date="2020-01" db="EMBL/GenBank/DDBJ databases">
        <title>Sphingomonas sp. C33 whole genome sequece.</title>
        <authorList>
            <person name="Park C."/>
        </authorList>
    </citation>
    <scope>NUCLEOTIDE SEQUENCE [LARGE SCALE GENOMIC DNA]</scope>
    <source>
        <strain evidence="2 3">C33</strain>
    </source>
</reference>
<organism evidence="2 3">
    <name type="scientific">Sphingomonas changnyeongensis</name>
    <dbReference type="NCBI Taxonomy" id="2698679"/>
    <lineage>
        <taxon>Bacteria</taxon>
        <taxon>Pseudomonadati</taxon>
        <taxon>Pseudomonadota</taxon>
        <taxon>Alphaproteobacteria</taxon>
        <taxon>Sphingomonadales</taxon>
        <taxon>Sphingomonadaceae</taxon>
        <taxon>Sphingomonas</taxon>
    </lineage>
</organism>
<dbReference type="AlphaFoldDB" id="A0A7Z2NTR0"/>
<sequence>MPAAIRSLLPEIAAREMVQKKRPARSCLAGPRSSAGGTSKAGAETLTVAKFIAKTVPDPVFRHFCHRDAHLPRKLCLLIVQRSTKMHKKPAMLRRLTFDASEKAIVRRSIVVGADAQFH</sequence>
<dbReference type="Proteomes" id="UP000464468">
    <property type="component" value="Chromosome"/>
</dbReference>
<accession>A0A7Z2NTR0</accession>
<evidence type="ECO:0000313" key="3">
    <source>
        <dbReference type="Proteomes" id="UP000464468"/>
    </source>
</evidence>
<keyword evidence="3" id="KW-1185">Reference proteome</keyword>